<gene>
    <name evidence="2" type="ORF">IscW_ISCW005622</name>
</gene>
<evidence type="ECO:0000313" key="2">
    <source>
        <dbReference type="EMBL" id="EEC07939.1"/>
    </source>
</evidence>
<name>B7PMW7_IXOSC</name>
<evidence type="ECO:0000313" key="4">
    <source>
        <dbReference type="Proteomes" id="UP000001555"/>
    </source>
</evidence>
<keyword evidence="1" id="KW-1133">Transmembrane helix</keyword>
<evidence type="ECO:0000313" key="3">
    <source>
        <dbReference type="EnsemblMetazoa" id="ISCW005622-PA"/>
    </source>
</evidence>
<feature type="transmembrane region" description="Helical" evidence="1">
    <location>
        <begin position="33"/>
        <end position="56"/>
    </location>
</feature>
<dbReference type="VEuPathDB" id="VectorBase:ISCI005622"/>
<dbReference type="EMBL" id="DS749327">
    <property type="protein sequence ID" value="EEC07939.1"/>
    <property type="molecule type" value="Genomic_DNA"/>
</dbReference>
<dbReference type="EMBL" id="ABJB010206651">
    <property type="status" value="NOT_ANNOTATED_CDS"/>
    <property type="molecule type" value="Genomic_DNA"/>
</dbReference>
<dbReference type="InParanoid" id="B7PMW7"/>
<keyword evidence="4" id="KW-1185">Reference proteome</keyword>
<accession>B7PMW7</accession>
<reference evidence="2 4" key="1">
    <citation type="submission" date="2008-03" db="EMBL/GenBank/DDBJ databases">
        <title>Annotation of Ixodes scapularis.</title>
        <authorList>
            <consortium name="Ixodes scapularis Genome Project Consortium"/>
            <person name="Caler E."/>
            <person name="Hannick L.I."/>
            <person name="Bidwell S."/>
            <person name="Joardar V."/>
            <person name="Thiagarajan M."/>
            <person name="Amedeo P."/>
            <person name="Galinsky K.J."/>
            <person name="Schobel S."/>
            <person name="Inman J."/>
            <person name="Hostetler J."/>
            <person name="Miller J."/>
            <person name="Hammond M."/>
            <person name="Megy K."/>
            <person name="Lawson D."/>
            <person name="Kodira C."/>
            <person name="Sutton G."/>
            <person name="Meyer J."/>
            <person name="Hill C.A."/>
            <person name="Birren B."/>
            <person name="Nene V."/>
            <person name="Collins F."/>
            <person name="Alarcon-Chaidez F."/>
            <person name="Wikel S."/>
            <person name="Strausberg R."/>
        </authorList>
    </citation>
    <scope>NUCLEOTIDE SEQUENCE [LARGE SCALE GENOMIC DNA]</scope>
    <source>
        <strain evidence="4">Wikel</strain>
        <strain evidence="2">Wikel colony</strain>
    </source>
</reference>
<dbReference type="Proteomes" id="UP000001555">
    <property type="component" value="Unassembled WGS sequence"/>
</dbReference>
<keyword evidence="1" id="KW-0472">Membrane</keyword>
<organism>
    <name type="scientific">Ixodes scapularis</name>
    <name type="common">Black-legged tick</name>
    <name type="synonym">Deer tick</name>
    <dbReference type="NCBI Taxonomy" id="6945"/>
    <lineage>
        <taxon>Eukaryota</taxon>
        <taxon>Metazoa</taxon>
        <taxon>Ecdysozoa</taxon>
        <taxon>Arthropoda</taxon>
        <taxon>Chelicerata</taxon>
        <taxon>Arachnida</taxon>
        <taxon>Acari</taxon>
        <taxon>Parasitiformes</taxon>
        <taxon>Ixodida</taxon>
        <taxon>Ixodoidea</taxon>
        <taxon>Ixodidae</taxon>
        <taxon>Ixodinae</taxon>
        <taxon>Ixodes</taxon>
    </lineage>
</organism>
<dbReference type="AlphaFoldDB" id="B7PMW7"/>
<keyword evidence="1" id="KW-0812">Transmembrane</keyword>
<dbReference type="VEuPathDB" id="VectorBase:ISCW005622"/>
<proteinExistence type="predicted"/>
<reference evidence="3" key="2">
    <citation type="submission" date="2020-05" db="UniProtKB">
        <authorList>
            <consortium name="EnsemblMetazoa"/>
        </authorList>
    </citation>
    <scope>IDENTIFICATION</scope>
    <source>
        <strain evidence="3">wikel</strain>
    </source>
</reference>
<dbReference type="HOGENOM" id="CLU_190941_0_0_1"/>
<dbReference type="EnsemblMetazoa" id="ISCW005622-RA">
    <property type="protein sequence ID" value="ISCW005622-PA"/>
    <property type="gene ID" value="ISCW005622"/>
</dbReference>
<sequence length="61" mass="7027">MAKSEKLTPQAELFFKVYGQIPAFKDIFDEETFYIFAVCFVLGTCVVAFILSRFIVLRPVE</sequence>
<dbReference type="PaxDb" id="6945-B7PMW7"/>
<dbReference type="STRING" id="6945.B7PMW7"/>
<protein>
    <submittedName>
        <fullName evidence="2 3">Uncharacterized protein</fullName>
    </submittedName>
</protein>
<evidence type="ECO:0000256" key="1">
    <source>
        <dbReference type="SAM" id="Phobius"/>
    </source>
</evidence>